<evidence type="ECO:0000259" key="2">
    <source>
        <dbReference type="Pfam" id="PF12770"/>
    </source>
</evidence>
<comment type="caution">
    <text evidence="3">The sequence shown here is derived from an EMBL/GenBank/DDBJ whole genome shotgun (WGS) entry which is preliminary data.</text>
</comment>
<dbReference type="Pfam" id="PF12770">
    <property type="entry name" value="CHAT"/>
    <property type="match status" value="1"/>
</dbReference>
<proteinExistence type="predicted"/>
<sequence>MSTAKSVTAPAGAQIDELIAEAEGWLARDPARCRELVEHAESALNGQRDVVRVAWISMIRGDLAVACGELGDAATAYRNARRNWLAAGRRLDAARAAAGTTAVQLLVGEFEAAEAALLRLQAELGLDHDEDPRIARLGALVQRQLADARAGQGDVSAALRQYDAAENLFAALGDAESIAHVQLRRGLAALDGGLTHNALLELNRARTTYQASGRVAPAATATSLVAEAFSATGQVARALDVLDCLTSELPGTQWHAAYHALVRSGALLRAGFAAEAHAEACAAEEVFVQIGAMEHSARAALASARASLAWGKRRAAAAELEVAERIFGDCGSRLMRVRTWLLQAEVAWALGDAEACRVACDRVLAAETGDTPPYVGVQARLAAARVAEPDAAATLLEDAATLASRSGIPELRVDVLLARARHERRTGHAAQAVDTLRSALSVGRGWEHRLGQRGPVVCPSLTEATEELILLLLQRGDHAGRLEALRRTRAAKRAKVDLPVRRPRDAMPDLATDPVTDPAADPTAPTGRLRLERLLSDALTPVTLTADDGDETLPAVPYGSLVEYYVAGDDVVVYVVRDGHVDARILSGAADGSRRLVSAWQQECMLMAPGGRDHAGFTFSAALEGLFELLLAPVVDLLADLDDELQVVGHRHLHTVPFDALLDEVGPWYANLDRPVPLPDRTPAGAADTELAALVLAVPDENAPSIAAEAEMISGALPTAKVLVGGEATRDVLVNCARGADIVHLACHGVFRQDDPMSSGLRLADGWLQARDIAGSGALDGAVVVLSACSSGLSADYTTEPVGLASACLAAGARGVVAALWAVDDEVTLELMTHFYQALAAGVEPPAALRRARRQVARRYPHPYYWGAFRYAGRTDAPR</sequence>
<dbReference type="RefSeq" id="WP_344110631.1">
    <property type="nucleotide sequence ID" value="NZ_BAAAOR010000002.1"/>
</dbReference>
<dbReference type="Proteomes" id="UP001500842">
    <property type="component" value="Unassembled WGS sequence"/>
</dbReference>
<gene>
    <name evidence="3" type="ORF">GCM10009788_00270</name>
</gene>
<feature type="region of interest" description="Disordered" evidence="1">
    <location>
        <begin position="501"/>
        <end position="525"/>
    </location>
</feature>
<reference evidence="3 4" key="1">
    <citation type="journal article" date="2019" name="Int. J. Syst. Evol. Microbiol.">
        <title>The Global Catalogue of Microorganisms (GCM) 10K type strain sequencing project: providing services to taxonomists for standard genome sequencing and annotation.</title>
        <authorList>
            <consortium name="The Broad Institute Genomics Platform"/>
            <consortium name="The Broad Institute Genome Sequencing Center for Infectious Disease"/>
            <person name="Wu L."/>
            <person name="Ma J."/>
        </authorList>
    </citation>
    <scope>NUCLEOTIDE SEQUENCE [LARGE SCALE GENOMIC DNA]</scope>
    <source>
        <strain evidence="3 4">JCM 14942</strain>
    </source>
</reference>
<dbReference type="SUPFAM" id="SSF48452">
    <property type="entry name" value="TPR-like"/>
    <property type="match status" value="1"/>
</dbReference>
<evidence type="ECO:0000313" key="4">
    <source>
        <dbReference type="Proteomes" id="UP001500842"/>
    </source>
</evidence>
<dbReference type="InterPro" id="IPR011990">
    <property type="entry name" value="TPR-like_helical_dom_sf"/>
</dbReference>
<keyword evidence="4" id="KW-1185">Reference proteome</keyword>
<evidence type="ECO:0000256" key="1">
    <source>
        <dbReference type="SAM" id="MobiDB-lite"/>
    </source>
</evidence>
<accession>A0ABN1ZNT4</accession>
<feature type="compositionally biased region" description="Low complexity" evidence="1">
    <location>
        <begin position="508"/>
        <end position="525"/>
    </location>
</feature>
<protein>
    <recommendedName>
        <fullName evidence="2">CHAT domain-containing protein</fullName>
    </recommendedName>
</protein>
<dbReference type="PANTHER" id="PTHR10098">
    <property type="entry name" value="RAPSYN-RELATED"/>
    <property type="match status" value="1"/>
</dbReference>
<dbReference type="InterPro" id="IPR024983">
    <property type="entry name" value="CHAT_dom"/>
</dbReference>
<organism evidence="3 4">
    <name type="scientific">Nocardioides humi</name>
    <dbReference type="NCBI Taxonomy" id="449461"/>
    <lineage>
        <taxon>Bacteria</taxon>
        <taxon>Bacillati</taxon>
        <taxon>Actinomycetota</taxon>
        <taxon>Actinomycetes</taxon>
        <taxon>Propionibacteriales</taxon>
        <taxon>Nocardioidaceae</taxon>
        <taxon>Nocardioides</taxon>
    </lineage>
</organism>
<dbReference type="EMBL" id="BAAAOR010000002">
    <property type="protein sequence ID" value="GAA1501629.1"/>
    <property type="molecule type" value="Genomic_DNA"/>
</dbReference>
<feature type="domain" description="CHAT" evidence="2">
    <location>
        <begin position="622"/>
        <end position="873"/>
    </location>
</feature>
<evidence type="ECO:0000313" key="3">
    <source>
        <dbReference type="EMBL" id="GAA1501629.1"/>
    </source>
</evidence>
<name>A0ABN1ZNT4_9ACTN</name>